<sequence>MTKFELWKKAMLLPLLPGVYLIRDKKGEIIYVGKAKRLRTRVSQYFRDGVPHDAKVTKMIEHAFEFDVIVTQSEFEALVLECSQIKQHQPKYNILLKDDKGYSYVKVTNEEWPRLSAVLQKEEDGAEYIGPFTSSFAVREMVETASDAFRLPRCSKVFPRDIGKGRPCLNAHIGKCMAVCSGRISRENYREAVDSAVHLIRHGQGEIVKTLRTRMEQAAEALEFERAALLRDQINAIEKLGRGQKVVRSDVEQQDVLAFAGSADAVCAAILRFREGRLRDKQEFLFHGRTNVAEVREEFLPRYYLEDVEFIPKSIAVDELPTDADSLNRLLEETKGAKVQLYVPQRGDTAKLVEMARTNAFERLARESGRVSHAEKQMDELGNLLGLKKLPKMIEAYDISNWGDGTSVAGMVVFENGKPKKAGYRRYKMKTVAGTDDYASMAETLTRRVQEYERGAPGQFGCKPDLILLDGGLGQVHAVQAVLQGTAFEDVPLLGMVKDDRHRTRGLMDASGSEIVLSMHRGPFAFVTSIQDEAHRWANDYRKRMHKSKSYSSTLEKVPGVGPATGKALMAHFKTLAAVKAASAQEMAQVKGVSRKAAQSVYDYFHSA</sequence>
<dbReference type="InterPro" id="IPR004791">
    <property type="entry name" value="UvrC"/>
</dbReference>
<dbReference type="PANTHER" id="PTHR30562">
    <property type="entry name" value="UVRC/OXIDOREDUCTASE"/>
    <property type="match status" value="1"/>
</dbReference>
<dbReference type="GO" id="GO:0009381">
    <property type="term" value="F:excinuclease ABC activity"/>
    <property type="evidence" value="ECO:0007669"/>
    <property type="project" value="UniProtKB-UniRule"/>
</dbReference>
<reference evidence="11" key="2">
    <citation type="submission" date="2021-04" db="EMBL/GenBank/DDBJ databases">
        <authorList>
            <person name="Gilroy R."/>
        </authorList>
    </citation>
    <scope>NUCLEOTIDE SEQUENCE</scope>
    <source>
        <strain evidence="11">ChiBcec8-14828</strain>
    </source>
</reference>
<dbReference type="PROSITE" id="PS50165">
    <property type="entry name" value="UVRC"/>
    <property type="match status" value="1"/>
</dbReference>
<dbReference type="InterPro" id="IPR000305">
    <property type="entry name" value="GIY-YIG_endonuc"/>
</dbReference>
<organism evidence="11 12">
    <name type="scientific">Candidatus Ruthenibacterium avium</name>
    <dbReference type="NCBI Taxonomy" id="2838751"/>
    <lineage>
        <taxon>Bacteria</taxon>
        <taxon>Bacillati</taxon>
        <taxon>Bacillota</taxon>
        <taxon>Clostridia</taxon>
        <taxon>Eubacteriales</taxon>
        <taxon>Oscillospiraceae</taxon>
        <taxon>Ruthenibacterium</taxon>
    </lineage>
</organism>
<feature type="domain" description="GIY-YIG" evidence="9">
    <location>
        <begin position="15"/>
        <end position="94"/>
    </location>
</feature>
<evidence type="ECO:0000259" key="9">
    <source>
        <dbReference type="PROSITE" id="PS50164"/>
    </source>
</evidence>
<protein>
    <recommendedName>
        <fullName evidence="7">UvrABC system protein C</fullName>
        <shortName evidence="7">Protein UvrC</shortName>
    </recommendedName>
    <alternativeName>
        <fullName evidence="7">Excinuclease ABC subunit C</fullName>
    </alternativeName>
</protein>
<comment type="caution">
    <text evidence="11">The sequence shown here is derived from an EMBL/GenBank/DDBJ whole genome shotgun (WGS) entry which is preliminary data.</text>
</comment>
<dbReference type="AlphaFoldDB" id="A0A9D2M4V4"/>
<evidence type="ECO:0000256" key="4">
    <source>
        <dbReference type="ARBA" id="ARBA00022881"/>
    </source>
</evidence>
<evidence type="ECO:0000256" key="7">
    <source>
        <dbReference type="HAMAP-Rule" id="MF_00203"/>
    </source>
</evidence>
<dbReference type="GO" id="GO:0003677">
    <property type="term" value="F:DNA binding"/>
    <property type="evidence" value="ECO:0007669"/>
    <property type="project" value="UniProtKB-UniRule"/>
</dbReference>
<dbReference type="PANTHER" id="PTHR30562:SF1">
    <property type="entry name" value="UVRABC SYSTEM PROTEIN C"/>
    <property type="match status" value="1"/>
</dbReference>
<dbReference type="InterPro" id="IPR035901">
    <property type="entry name" value="GIY-YIG_endonuc_sf"/>
</dbReference>
<keyword evidence="1 7" id="KW-0963">Cytoplasm</keyword>
<dbReference type="SMART" id="SM00278">
    <property type="entry name" value="HhH1"/>
    <property type="match status" value="2"/>
</dbReference>
<dbReference type="SUPFAM" id="SSF46600">
    <property type="entry name" value="C-terminal UvrC-binding domain of UvrB"/>
    <property type="match status" value="1"/>
</dbReference>
<name>A0A9D2M4V4_9FIRM</name>
<comment type="function">
    <text evidence="7">The UvrABC repair system catalyzes the recognition and processing of DNA lesions. UvrC both incises the 5' and 3' sides of the lesion. The N-terminal half is responsible for the 3' incision and the C-terminal half is responsible for the 5' incision.</text>
</comment>
<keyword evidence="3 7" id="KW-0228">DNA excision</keyword>
<dbReference type="InterPro" id="IPR001943">
    <property type="entry name" value="UVR_dom"/>
</dbReference>
<evidence type="ECO:0000259" key="8">
    <source>
        <dbReference type="PROSITE" id="PS50151"/>
    </source>
</evidence>
<dbReference type="Pfam" id="PF22920">
    <property type="entry name" value="UvrC_RNaseH"/>
    <property type="match status" value="1"/>
</dbReference>
<keyword evidence="2 7" id="KW-0227">DNA damage</keyword>
<dbReference type="GO" id="GO:0009380">
    <property type="term" value="C:excinuclease repair complex"/>
    <property type="evidence" value="ECO:0007669"/>
    <property type="project" value="InterPro"/>
</dbReference>
<dbReference type="Pfam" id="PF08459">
    <property type="entry name" value="UvrC_RNaseH_dom"/>
    <property type="match status" value="1"/>
</dbReference>
<evidence type="ECO:0000256" key="6">
    <source>
        <dbReference type="ARBA" id="ARBA00023236"/>
    </source>
</evidence>
<evidence type="ECO:0000313" key="12">
    <source>
        <dbReference type="Proteomes" id="UP000824209"/>
    </source>
</evidence>
<dbReference type="SUPFAM" id="SSF47781">
    <property type="entry name" value="RuvA domain 2-like"/>
    <property type="match status" value="1"/>
</dbReference>
<reference evidence="11" key="1">
    <citation type="journal article" date="2021" name="PeerJ">
        <title>Extensive microbial diversity within the chicken gut microbiome revealed by metagenomics and culture.</title>
        <authorList>
            <person name="Gilroy R."/>
            <person name="Ravi A."/>
            <person name="Getino M."/>
            <person name="Pursley I."/>
            <person name="Horton D.L."/>
            <person name="Alikhan N.F."/>
            <person name="Baker D."/>
            <person name="Gharbi K."/>
            <person name="Hall N."/>
            <person name="Watson M."/>
            <person name="Adriaenssens E.M."/>
            <person name="Foster-Nyarko E."/>
            <person name="Jarju S."/>
            <person name="Secka A."/>
            <person name="Antonio M."/>
            <person name="Oren A."/>
            <person name="Chaudhuri R.R."/>
            <person name="La Ragione R."/>
            <person name="Hildebrand F."/>
            <person name="Pallen M.J."/>
        </authorList>
    </citation>
    <scope>NUCLEOTIDE SEQUENCE</scope>
    <source>
        <strain evidence="11">ChiBcec8-14828</strain>
    </source>
</reference>
<dbReference type="Gene3D" id="3.40.1440.10">
    <property type="entry name" value="GIY-YIG endonuclease"/>
    <property type="match status" value="1"/>
</dbReference>
<comment type="similarity">
    <text evidence="7">Belongs to the UvrC family.</text>
</comment>
<dbReference type="GO" id="GO:0009432">
    <property type="term" value="P:SOS response"/>
    <property type="evidence" value="ECO:0007669"/>
    <property type="project" value="UniProtKB-UniRule"/>
</dbReference>
<dbReference type="InterPro" id="IPR036876">
    <property type="entry name" value="UVR_dom_sf"/>
</dbReference>
<evidence type="ECO:0000256" key="2">
    <source>
        <dbReference type="ARBA" id="ARBA00022763"/>
    </source>
</evidence>
<keyword evidence="5 7" id="KW-0234">DNA repair</keyword>
<dbReference type="PROSITE" id="PS50164">
    <property type="entry name" value="GIY_YIG"/>
    <property type="match status" value="1"/>
</dbReference>
<accession>A0A9D2M4V4</accession>
<keyword evidence="4 7" id="KW-0267">Excision nuclease</keyword>
<keyword evidence="6 7" id="KW-0742">SOS response</keyword>
<dbReference type="Proteomes" id="UP000824209">
    <property type="component" value="Unassembled WGS sequence"/>
</dbReference>
<dbReference type="PROSITE" id="PS50151">
    <property type="entry name" value="UVR"/>
    <property type="match status" value="1"/>
</dbReference>
<dbReference type="EMBL" id="DWYA01000088">
    <property type="protein sequence ID" value="HJB40681.1"/>
    <property type="molecule type" value="Genomic_DNA"/>
</dbReference>
<dbReference type="Gene3D" id="3.30.420.340">
    <property type="entry name" value="UvrC, RNAse H endonuclease domain"/>
    <property type="match status" value="1"/>
</dbReference>
<dbReference type="InterPro" id="IPR003583">
    <property type="entry name" value="Hlx-hairpin-Hlx_DNA-bd_motif"/>
</dbReference>
<evidence type="ECO:0000256" key="1">
    <source>
        <dbReference type="ARBA" id="ARBA00022490"/>
    </source>
</evidence>
<comment type="subunit">
    <text evidence="7">Interacts with UvrB in an incision complex.</text>
</comment>
<dbReference type="InterPro" id="IPR050066">
    <property type="entry name" value="UvrABC_protein_C"/>
</dbReference>
<dbReference type="InterPro" id="IPR047296">
    <property type="entry name" value="GIY-YIG_UvrC_Cho"/>
</dbReference>
<dbReference type="Gene3D" id="1.10.150.20">
    <property type="entry name" value="5' to 3' exonuclease, C-terminal subdomain"/>
    <property type="match status" value="1"/>
</dbReference>
<dbReference type="GO" id="GO:0006289">
    <property type="term" value="P:nucleotide-excision repair"/>
    <property type="evidence" value="ECO:0007669"/>
    <property type="project" value="UniProtKB-UniRule"/>
</dbReference>
<comment type="subcellular location">
    <subcellularLocation>
        <location evidence="7">Cytoplasm</location>
    </subcellularLocation>
</comment>
<evidence type="ECO:0000256" key="5">
    <source>
        <dbReference type="ARBA" id="ARBA00023204"/>
    </source>
</evidence>
<dbReference type="Pfam" id="PF14520">
    <property type="entry name" value="HHH_5"/>
    <property type="match status" value="1"/>
</dbReference>
<evidence type="ECO:0000313" key="11">
    <source>
        <dbReference type="EMBL" id="HJB40681.1"/>
    </source>
</evidence>
<dbReference type="FunFam" id="3.40.1440.10:FF:000001">
    <property type="entry name" value="UvrABC system protein C"/>
    <property type="match status" value="1"/>
</dbReference>
<dbReference type="NCBIfam" id="TIGR00194">
    <property type="entry name" value="uvrC"/>
    <property type="match status" value="1"/>
</dbReference>
<gene>
    <name evidence="7 11" type="primary">uvrC</name>
    <name evidence="11" type="ORF">H9943_09840</name>
</gene>
<dbReference type="Pfam" id="PF01541">
    <property type="entry name" value="GIY-YIG"/>
    <property type="match status" value="1"/>
</dbReference>
<dbReference type="Gene3D" id="4.10.860.10">
    <property type="entry name" value="UVR domain"/>
    <property type="match status" value="1"/>
</dbReference>
<dbReference type="CDD" id="cd10434">
    <property type="entry name" value="GIY-YIG_UvrC_Cho"/>
    <property type="match status" value="1"/>
</dbReference>
<dbReference type="InterPro" id="IPR010994">
    <property type="entry name" value="RuvA_2-like"/>
</dbReference>
<feature type="domain" description="UvrC family homology region profile" evidence="10">
    <location>
        <begin position="256"/>
        <end position="483"/>
    </location>
</feature>
<dbReference type="InterPro" id="IPR001162">
    <property type="entry name" value="UvrC_RNase_H_dom"/>
</dbReference>
<dbReference type="HAMAP" id="MF_00203">
    <property type="entry name" value="UvrC"/>
    <property type="match status" value="1"/>
</dbReference>
<proteinExistence type="inferred from homology"/>
<dbReference type="SMART" id="SM00465">
    <property type="entry name" value="GIYc"/>
    <property type="match status" value="1"/>
</dbReference>
<evidence type="ECO:0000259" key="10">
    <source>
        <dbReference type="PROSITE" id="PS50165"/>
    </source>
</evidence>
<feature type="domain" description="UVR" evidence="8">
    <location>
        <begin position="205"/>
        <end position="240"/>
    </location>
</feature>
<dbReference type="InterPro" id="IPR038476">
    <property type="entry name" value="UvrC_RNase_H_dom_sf"/>
</dbReference>
<dbReference type="GO" id="GO:0005737">
    <property type="term" value="C:cytoplasm"/>
    <property type="evidence" value="ECO:0007669"/>
    <property type="project" value="UniProtKB-SubCell"/>
</dbReference>
<evidence type="ECO:0000256" key="3">
    <source>
        <dbReference type="ARBA" id="ARBA00022769"/>
    </source>
</evidence>
<dbReference type="Pfam" id="PF02151">
    <property type="entry name" value="UVR"/>
    <property type="match status" value="1"/>
</dbReference>
<dbReference type="SUPFAM" id="SSF82771">
    <property type="entry name" value="GIY-YIG endonuclease"/>
    <property type="match status" value="1"/>
</dbReference>